<evidence type="ECO:0000256" key="6">
    <source>
        <dbReference type="ARBA" id="ARBA00022842"/>
    </source>
</evidence>
<organism evidence="13 14">
    <name type="scientific">Clavelina lepadiformis</name>
    <name type="common">Light-bulb sea squirt</name>
    <name type="synonym">Ascidia lepadiformis</name>
    <dbReference type="NCBI Taxonomy" id="159417"/>
    <lineage>
        <taxon>Eukaryota</taxon>
        <taxon>Metazoa</taxon>
        <taxon>Chordata</taxon>
        <taxon>Tunicata</taxon>
        <taxon>Ascidiacea</taxon>
        <taxon>Aplousobranchia</taxon>
        <taxon>Clavelinidae</taxon>
        <taxon>Clavelina</taxon>
    </lineage>
</organism>
<dbReference type="EMBL" id="CAWYQH010000119">
    <property type="protein sequence ID" value="CAK8691642.1"/>
    <property type="molecule type" value="Genomic_DNA"/>
</dbReference>
<dbReference type="CDD" id="cd00143">
    <property type="entry name" value="PP2Cc"/>
    <property type="match status" value="2"/>
</dbReference>
<evidence type="ECO:0000256" key="5">
    <source>
        <dbReference type="ARBA" id="ARBA00022801"/>
    </source>
</evidence>
<feature type="region of interest" description="Disordered" evidence="11">
    <location>
        <begin position="562"/>
        <end position="600"/>
    </location>
</feature>
<evidence type="ECO:0000259" key="12">
    <source>
        <dbReference type="PROSITE" id="PS51746"/>
    </source>
</evidence>
<dbReference type="PROSITE" id="PS01032">
    <property type="entry name" value="PPM_1"/>
    <property type="match status" value="1"/>
</dbReference>
<feature type="compositionally biased region" description="Acidic residues" evidence="11">
    <location>
        <begin position="212"/>
        <end position="221"/>
    </location>
</feature>
<accession>A0ABP0GIT8</accession>
<dbReference type="EC" id="3.1.3.16" evidence="3"/>
<keyword evidence="7 9" id="KW-0904">Protein phosphatase</keyword>
<dbReference type="PANTHER" id="PTHR13832:SF803">
    <property type="entry name" value="PROTEIN PHOSPHATASE 1G"/>
    <property type="match status" value="1"/>
</dbReference>
<feature type="compositionally biased region" description="Basic and acidic residues" evidence="11">
    <location>
        <begin position="202"/>
        <end position="211"/>
    </location>
</feature>
<dbReference type="InterPro" id="IPR036457">
    <property type="entry name" value="PPM-type-like_dom_sf"/>
</dbReference>
<keyword evidence="10" id="KW-0175">Coiled coil</keyword>
<feature type="region of interest" description="Disordered" evidence="11">
    <location>
        <begin position="202"/>
        <end position="325"/>
    </location>
</feature>
<evidence type="ECO:0000313" key="14">
    <source>
        <dbReference type="Proteomes" id="UP001642483"/>
    </source>
</evidence>
<dbReference type="SMART" id="SM00332">
    <property type="entry name" value="PP2Cc"/>
    <property type="match status" value="1"/>
</dbReference>
<evidence type="ECO:0000256" key="2">
    <source>
        <dbReference type="ARBA" id="ARBA00006702"/>
    </source>
</evidence>
<evidence type="ECO:0000256" key="11">
    <source>
        <dbReference type="SAM" id="MobiDB-lite"/>
    </source>
</evidence>
<evidence type="ECO:0000313" key="13">
    <source>
        <dbReference type="EMBL" id="CAK8691642.1"/>
    </source>
</evidence>
<comment type="cofactor">
    <cofactor evidence="1">
        <name>Mn(2+)</name>
        <dbReference type="ChEBI" id="CHEBI:29035"/>
    </cofactor>
</comment>
<feature type="coiled-coil region" evidence="10">
    <location>
        <begin position="127"/>
        <end position="154"/>
    </location>
</feature>
<dbReference type="PROSITE" id="PS51746">
    <property type="entry name" value="PPM_2"/>
    <property type="match status" value="1"/>
</dbReference>
<feature type="compositionally biased region" description="Acidic residues" evidence="11">
    <location>
        <begin position="268"/>
        <end position="320"/>
    </location>
</feature>
<dbReference type="Gene3D" id="3.60.40.10">
    <property type="entry name" value="PPM-type phosphatase domain"/>
    <property type="match status" value="2"/>
</dbReference>
<gene>
    <name evidence="13" type="ORF">CVLEPA_LOCUS24405</name>
</gene>
<evidence type="ECO:0000256" key="8">
    <source>
        <dbReference type="ARBA" id="ARBA00023211"/>
    </source>
</evidence>
<dbReference type="PANTHER" id="PTHR13832">
    <property type="entry name" value="PROTEIN PHOSPHATASE 2C"/>
    <property type="match status" value="1"/>
</dbReference>
<keyword evidence="6" id="KW-0460">Magnesium</keyword>
<keyword evidence="4" id="KW-0479">Metal-binding</keyword>
<evidence type="ECO:0000256" key="10">
    <source>
        <dbReference type="SAM" id="Coils"/>
    </source>
</evidence>
<dbReference type="Proteomes" id="UP001642483">
    <property type="component" value="Unassembled WGS sequence"/>
</dbReference>
<dbReference type="InterPro" id="IPR015655">
    <property type="entry name" value="PP2C"/>
</dbReference>
<keyword evidence="8" id="KW-0464">Manganese</keyword>
<name>A0ABP0GIT8_CLALP</name>
<dbReference type="Pfam" id="PF00481">
    <property type="entry name" value="PP2C"/>
    <property type="match status" value="2"/>
</dbReference>
<evidence type="ECO:0000256" key="4">
    <source>
        <dbReference type="ARBA" id="ARBA00022723"/>
    </source>
</evidence>
<protein>
    <recommendedName>
        <fullName evidence="3">protein-serine/threonine phosphatase</fullName>
        <ecNumber evidence="3">3.1.3.16</ecNumber>
    </recommendedName>
</protein>
<dbReference type="SUPFAM" id="SSF81606">
    <property type="entry name" value="PP2C-like"/>
    <property type="match status" value="1"/>
</dbReference>
<feature type="domain" description="PPM-type phosphatase" evidence="12">
    <location>
        <begin position="24"/>
        <end position="529"/>
    </location>
</feature>
<keyword evidence="5 9" id="KW-0378">Hydrolase</keyword>
<evidence type="ECO:0000256" key="7">
    <source>
        <dbReference type="ARBA" id="ARBA00022912"/>
    </source>
</evidence>
<comment type="similarity">
    <text evidence="2 9">Belongs to the PP2C family.</text>
</comment>
<dbReference type="InterPro" id="IPR001932">
    <property type="entry name" value="PPM-type_phosphatase-like_dom"/>
</dbReference>
<evidence type="ECO:0000256" key="1">
    <source>
        <dbReference type="ARBA" id="ARBA00001936"/>
    </source>
</evidence>
<proteinExistence type="inferred from homology"/>
<sequence length="641" mass="71402">MGAYLSTPSKEKKSDEFPDNDKFSCGVSGMQGWRISMEDAYNCEPDIGNDTAFFSVYDGHGGGEVAIYCSHHFVEVMKETEKYKDGKMQEALKQTFMEIDRKLKAPEVIQELKLLSEIEPGDAPPTEEQIQKMVEQDREDAENAEDETRLLHEEATMNIEDLLAKYGRVVNETKEMMNSFKDDDFRLQSSYSKKVSSTRLKLREKSCKADTENTENPDDEVQPIAEGKQTDLKECEVIDKSSGVNEEDVNPKKLTKTFIKNKPAKMPDDDDETDEDYDGFESDEAVEGSSSDEESESSEEEDSTEEIEDEYNEKESEEETSLTADSIAAVGSTVEEPGSDSGTTAVVALLHGLQLHVANAGDSRCVLCRKDGKAFDMSDDHKPEDETELSRIKAAGGHVNLQGRVNGGLNLSRAIGDHCYKTNKDLPLEEQMISAMPDVRSVVLDPDDEFMVLACDGVWNVFTSQEVVDFVRDRLNSQESNKNEQELIESCEKVKLSEICEELFDKCLAPDTMGDGTGCDNMTCLIIKFNKDWLKKNATKPDAVVQSDKVLKKSENEICLSKTPDVTSSSEADSDMKESGDYAVTKDNNDVTIGEDGRKNLNKMQEKVAVNQHNKRVHTDEQGLVTCVNGNGASVKRLKTE</sequence>
<keyword evidence="14" id="KW-1185">Reference proteome</keyword>
<evidence type="ECO:0000256" key="3">
    <source>
        <dbReference type="ARBA" id="ARBA00013081"/>
    </source>
</evidence>
<reference evidence="13 14" key="1">
    <citation type="submission" date="2024-02" db="EMBL/GenBank/DDBJ databases">
        <authorList>
            <person name="Daric V."/>
            <person name="Darras S."/>
        </authorList>
    </citation>
    <scope>NUCLEOTIDE SEQUENCE [LARGE SCALE GENOMIC DNA]</scope>
</reference>
<evidence type="ECO:0000256" key="9">
    <source>
        <dbReference type="RuleBase" id="RU003465"/>
    </source>
</evidence>
<dbReference type="InterPro" id="IPR000222">
    <property type="entry name" value="PP2C_BS"/>
</dbReference>
<feature type="compositionally biased region" description="Basic and acidic residues" evidence="11">
    <location>
        <begin position="228"/>
        <end position="239"/>
    </location>
</feature>
<comment type="caution">
    <text evidence="13">The sequence shown here is derived from an EMBL/GenBank/DDBJ whole genome shotgun (WGS) entry which is preliminary data.</text>
</comment>